<protein>
    <recommendedName>
        <fullName evidence="14">3-dehydroquinate synthase domain-containing protein</fullName>
    </recommendedName>
</protein>
<dbReference type="GO" id="GO:0032259">
    <property type="term" value="P:methylation"/>
    <property type="evidence" value="ECO:0007669"/>
    <property type="project" value="UniProtKB-KW"/>
</dbReference>
<dbReference type="Pfam" id="PF24621">
    <property type="entry name" value="DHQS_C"/>
    <property type="match status" value="1"/>
</dbReference>
<keyword evidence="7" id="KW-0520">NAD</keyword>
<dbReference type="Pfam" id="PF01596">
    <property type="entry name" value="Methyltransf_3"/>
    <property type="match status" value="1"/>
</dbReference>
<sequence length="774" mass="85268">MLEGCETATLVSLEIDPFLKPWVQECLALMPNILSRHEIEVGPALDTLEKMPSSEAFDLVFIDANKSEYKRYVEVLIARHLLAENAMIVADNTLYCGIPFTPSEFDSQPERRSYGESIREFNLWVRDNEELNQVLLPIRDGVSIITYKPANFCSPCGGAREVKYYQSTATSARRLEHMCRDMVQAVAAEAPKHGADWTAALKAFLRLPVVEALLLHIPRVRVFTGELQSGFSHNLVLLGLLKKLKYWYVLPQSTFLHCISATAAALGTEVTELTSQTEAALAATDQACPMMRVMCREEKLHKYLQSEDELETADPHAVYPTSTYRCCDGHVMATEDASLIEGVMSTTLTTTIKILSGVLDLQNPTLREVYAPLGRCVAIVDAHVDTLHGGRLSEYFARHNIGLTKLVFRGMEADKGMETVESILKSLKAQGVSRNEPVLIVGGGVIADVGGFATALYHRNTPYVMLCTSIVSGIDAGPSPRTCCDGFGYKNLYGAYHPPVLTLTDRTLFSTLHPGWLRHGVAEIIKMAVVKDLSLFELLEDVGPRLIHSKFGNDCPEDADFCKKCDLVVGKAMYSYVQAEYGNLWETHQCRPHAYGHTWSPGYEIPAGMLHGHAVATGMGFGAYLAMAAGFIDAEQLQRVMQLISNLELSLWHSIMDDHDAVWAAHLKIVQKRGGHLCAPVPKGHIGRCGYIQDLSQADISAGLDAYKALCQPFPRNGLGIDPHCADVGLEDPSTVGHGSKDEPRVAALEEENETLRRQLAAAEQKILSLERIA</sequence>
<dbReference type="Gene3D" id="3.40.50.150">
    <property type="entry name" value="Vaccinia Virus protein VP39"/>
    <property type="match status" value="1"/>
</dbReference>
<dbReference type="PANTHER" id="PTHR43622:SF3">
    <property type="entry name" value="2-EPI-5-EPI-VALIOLONE SYNTHASE"/>
    <property type="match status" value="1"/>
</dbReference>
<evidence type="ECO:0000256" key="7">
    <source>
        <dbReference type="ARBA" id="ARBA00023027"/>
    </source>
</evidence>
<evidence type="ECO:0008006" key="14">
    <source>
        <dbReference type="Google" id="ProtNLM"/>
    </source>
</evidence>
<keyword evidence="4" id="KW-0949">S-adenosyl-L-methionine</keyword>
<evidence type="ECO:0000256" key="1">
    <source>
        <dbReference type="ARBA" id="ARBA00001911"/>
    </source>
</evidence>
<comment type="similarity">
    <text evidence="9">Belongs to the class I-like SAM-binding methyltransferase superfamily. Cation-dependent O-methyltransferase family.</text>
</comment>
<dbReference type="GO" id="GO:0000166">
    <property type="term" value="F:nucleotide binding"/>
    <property type="evidence" value="ECO:0007669"/>
    <property type="project" value="UniProtKB-KW"/>
</dbReference>
<evidence type="ECO:0000256" key="9">
    <source>
        <dbReference type="ARBA" id="ARBA00023453"/>
    </source>
</evidence>
<dbReference type="GO" id="GO:0017000">
    <property type="term" value="P:antibiotic biosynthetic process"/>
    <property type="evidence" value="ECO:0007669"/>
    <property type="project" value="InterPro"/>
</dbReference>
<dbReference type="Gene3D" id="3.40.50.1970">
    <property type="match status" value="1"/>
</dbReference>
<dbReference type="InterPro" id="IPR029063">
    <property type="entry name" value="SAM-dependent_MTases_sf"/>
</dbReference>
<feature type="domain" description="3-dehydroquinate synthase C-terminal" evidence="12">
    <location>
        <begin position="520"/>
        <end position="657"/>
    </location>
</feature>
<dbReference type="InterPro" id="IPR050071">
    <property type="entry name" value="Dehydroquinate_synthase"/>
</dbReference>
<organism evidence="13">
    <name type="scientific">Noctiluca scintillans</name>
    <name type="common">Sea sparkle</name>
    <name type="synonym">Red tide dinoflagellate</name>
    <dbReference type="NCBI Taxonomy" id="2966"/>
    <lineage>
        <taxon>Eukaryota</taxon>
        <taxon>Sar</taxon>
        <taxon>Alveolata</taxon>
        <taxon>Dinophyceae</taxon>
        <taxon>Noctilucales</taxon>
        <taxon>Noctilucaceae</taxon>
        <taxon>Noctiluca</taxon>
    </lineage>
</organism>
<dbReference type="GO" id="GO:0046872">
    <property type="term" value="F:metal ion binding"/>
    <property type="evidence" value="ECO:0007669"/>
    <property type="project" value="UniProtKB-KW"/>
</dbReference>
<feature type="domain" description="3-dehydroquinate synthase N-terminal" evidence="11">
    <location>
        <begin position="407"/>
        <end position="514"/>
    </location>
</feature>
<dbReference type="GO" id="GO:0003856">
    <property type="term" value="F:3-dehydroquinate synthase activity"/>
    <property type="evidence" value="ECO:0007669"/>
    <property type="project" value="TreeGrafter"/>
</dbReference>
<keyword evidence="2" id="KW-0489">Methyltransferase</keyword>
<evidence type="ECO:0000256" key="6">
    <source>
        <dbReference type="ARBA" id="ARBA00022741"/>
    </source>
</evidence>
<name>A0A7S0ZTP8_NOCSC</name>
<dbReference type="GO" id="GO:0008171">
    <property type="term" value="F:O-methyltransferase activity"/>
    <property type="evidence" value="ECO:0007669"/>
    <property type="project" value="InterPro"/>
</dbReference>
<dbReference type="InterPro" id="IPR035872">
    <property type="entry name" value="EEVS-like"/>
</dbReference>
<feature type="coiled-coil region" evidence="10">
    <location>
        <begin position="746"/>
        <end position="773"/>
    </location>
</feature>
<keyword evidence="5" id="KW-0479">Metal-binding</keyword>
<proteinExistence type="inferred from homology"/>
<evidence type="ECO:0000256" key="4">
    <source>
        <dbReference type="ARBA" id="ARBA00022691"/>
    </source>
</evidence>
<evidence type="ECO:0000256" key="5">
    <source>
        <dbReference type="ARBA" id="ARBA00022723"/>
    </source>
</evidence>
<evidence type="ECO:0000313" key="13">
    <source>
        <dbReference type="EMBL" id="CAD8832338.1"/>
    </source>
</evidence>
<keyword evidence="8" id="KW-0456">Lyase</keyword>
<dbReference type="SUPFAM" id="SSF53335">
    <property type="entry name" value="S-adenosyl-L-methionine-dependent methyltransferases"/>
    <property type="match status" value="1"/>
</dbReference>
<evidence type="ECO:0000259" key="11">
    <source>
        <dbReference type="Pfam" id="PF01761"/>
    </source>
</evidence>
<dbReference type="PANTHER" id="PTHR43622">
    <property type="entry name" value="3-DEHYDROQUINATE SYNTHASE"/>
    <property type="match status" value="1"/>
</dbReference>
<dbReference type="CDD" id="cd08199">
    <property type="entry name" value="EEVS"/>
    <property type="match status" value="1"/>
</dbReference>
<evidence type="ECO:0000256" key="2">
    <source>
        <dbReference type="ARBA" id="ARBA00022603"/>
    </source>
</evidence>
<dbReference type="Gene3D" id="1.20.1090.10">
    <property type="entry name" value="Dehydroquinate synthase-like - alpha domain"/>
    <property type="match status" value="1"/>
</dbReference>
<dbReference type="AlphaFoldDB" id="A0A7S0ZTP8"/>
<gene>
    <name evidence="13" type="ORF">NSCI0253_LOCUS6685</name>
</gene>
<keyword evidence="3" id="KW-0808">Transferase</keyword>
<dbReference type="SUPFAM" id="SSF56796">
    <property type="entry name" value="Dehydroquinate synthase-like"/>
    <property type="match status" value="1"/>
</dbReference>
<dbReference type="InterPro" id="IPR002935">
    <property type="entry name" value="SAM_O-MeTrfase"/>
</dbReference>
<dbReference type="InterPro" id="IPR056179">
    <property type="entry name" value="DHQS_C"/>
</dbReference>
<evidence type="ECO:0000256" key="10">
    <source>
        <dbReference type="SAM" id="Coils"/>
    </source>
</evidence>
<comment type="cofactor">
    <cofactor evidence="1">
        <name>NAD(+)</name>
        <dbReference type="ChEBI" id="CHEBI:57540"/>
    </cofactor>
</comment>
<keyword evidence="10" id="KW-0175">Coiled coil</keyword>
<dbReference type="PROSITE" id="PS51682">
    <property type="entry name" value="SAM_OMT_I"/>
    <property type="match status" value="1"/>
</dbReference>
<dbReference type="InterPro" id="IPR030960">
    <property type="entry name" value="DHQS/DOIS_N"/>
</dbReference>
<reference evidence="13" key="1">
    <citation type="submission" date="2021-01" db="EMBL/GenBank/DDBJ databases">
        <authorList>
            <person name="Corre E."/>
            <person name="Pelletier E."/>
            <person name="Niang G."/>
            <person name="Scheremetjew M."/>
            <person name="Finn R."/>
            <person name="Kale V."/>
            <person name="Holt S."/>
            <person name="Cochrane G."/>
            <person name="Meng A."/>
            <person name="Brown T."/>
            <person name="Cohen L."/>
        </authorList>
    </citation>
    <scope>NUCLEOTIDE SEQUENCE</scope>
</reference>
<evidence type="ECO:0000259" key="12">
    <source>
        <dbReference type="Pfam" id="PF24621"/>
    </source>
</evidence>
<accession>A0A7S0ZTP8</accession>
<dbReference type="Pfam" id="PF01761">
    <property type="entry name" value="DHQ_synthase"/>
    <property type="match status" value="1"/>
</dbReference>
<evidence type="ECO:0000256" key="3">
    <source>
        <dbReference type="ARBA" id="ARBA00022679"/>
    </source>
</evidence>
<keyword evidence="6" id="KW-0547">Nucleotide-binding</keyword>
<dbReference type="EMBL" id="HBFQ01009543">
    <property type="protein sequence ID" value="CAD8832338.1"/>
    <property type="molecule type" value="Transcribed_RNA"/>
</dbReference>
<evidence type="ECO:0000256" key="8">
    <source>
        <dbReference type="ARBA" id="ARBA00023239"/>
    </source>
</evidence>